<accession>A0A059FK87</accession>
<evidence type="ECO:0008006" key="4">
    <source>
        <dbReference type="Google" id="ProtNLM"/>
    </source>
</evidence>
<dbReference type="OrthoDB" id="7620162at2"/>
<comment type="caution">
    <text evidence="2">The sequence shown here is derived from an EMBL/GenBank/DDBJ whole genome shotgun (WGS) entry which is preliminary data.</text>
</comment>
<feature type="signal peptide" evidence="1">
    <location>
        <begin position="1"/>
        <end position="21"/>
    </location>
</feature>
<proteinExistence type="predicted"/>
<evidence type="ECO:0000256" key="1">
    <source>
        <dbReference type="SAM" id="SignalP"/>
    </source>
</evidence>
<evidence type="ECO:0000313" key="2">
    <source>
        <dbReference type="EMBL" id="KCZ90961.1"/>
    </source>
</evidence>
<keyword evidence="3" id="KW-1185">Reference proteome</keyword>
<dbReference type="PATRIC" id="fig|1280952.3.peg.91"/>
<dbReference type="EMBL" id="ARYJ01000001">
    <property type="protein sequence ID" value="KCZ90961.1"/>
    <property type="molecule type" value="Genomic_DNA"/>
</dbReference>
<dbReference type="NCBIfam" id="TIGR04433">
    <property type="entry name" value="UrcA_uranyl"/>
    <property type="match status" value="1"/>
</dbReference>
<protein>
    <recommendedName>
        <fullName evidence="4">UrcA family protein</fullName>
    </recommendedName>
</protein>
<dbReference type="Proteomes" id="UP000024816">
    <property type="component" value="Unassembled WGS sequence"/>
</dbReference>
<feature type="chain" id="PRO_5001577486" description="UrcA family protein" evidence="1">
    <location>
        <begin position="22"/>
        <end position="117"/>
    </location>
</feature>
<organism evidence="2 3">
    <name type="scientific">Hyphomonas jannaschiana VP2</name>
    <dbReference type="NCBI Taxonomy" id="1280952"/>
    <lineage>
        <taxon>Bacteria</taxon>
        <taxon>Pseudomonadati</taxon>
        <taxon>Pseudomonadota</taxon>
        <taxon>Alphaproteobacteria</taxon>
        <taxon>Hyphomonadales</taxon>
        <taxon>Hyphomonadaceae</taxon>
        <taxon>Hyphomonas</taxon>
    </lineage>
</organism>
<dbReference type="AlphaFoldDB" id="A0A059FK87"/>
<reference evidence="2 3" key="1">
    <citation type="journal article" date="2014" name="Antonie Van Leeuwenhoek">
        <title>Hyphomonas beringensis sp. nov. and Hyphomonas chukchiensis sp. nov., isolated from surface seawater of the Bering Sea and Chukchi Sea.</title>
        <authorList>
            <person name="Li C."/>
            <person name="Lai Q."/>
            <person name="Li G."/>
            <person name="Dong C."/>
            <person name="Wang J."/>
            <person name="Liao Y."/>
            <person name="Shao Z."/>
        </authorList>
    </citation>
    <scope>NUCLEOTIDE SEQUENCE [LARGE SCALE GENOMIC DNA]</scope>
    <source>
        <strain evidence="2 3">VP2</strain>
    </source>
</reference>
<gene>
    <name evidence="2" type="ORF">HJA_00445</name>
</gene>
<dbReference type="InterPro" id="IPR030972">
    <property type="entry name" value="UrcA_uranyl"/>
</dbReference>
<name>A0A059FK87_9PROT</name>
<dbReference type="RefSeq" id="WP_035576906.1">
    <property type="nucleotide sequence ID" value="NZ_ARYJ01000001.1"/>
</dbReference>
<evidence type="ECO:0000313" key="3">
    <source>
        <dbReference type="Proteomes" id="UP000024816"/>
    </source>
</evidence>
<keyword evidence="1" id="KW-0732">Signal</keyword>
<sequence>MMKQMIAAAALVAVVPFAASAEVSTPITVDISYDHDLLASDSGAELVLSDIRSQARSACTSSGSKFGRGPVVDRACADDVMAQAAVKILQEREEMGLTTAPKFARLASVETASYEQR</sequence>